<dbReference type="PANTHER" id="PTHR13962:SF19">
    <property type="entry name" value="FORKHEAD BOX PROTEIN N2"/>
    <property type="match status" value="1"/>
</dbReference>
<feature type="compositionally biased region" description="Low complexity" evidence="7">
    <location>
        <begin position="413"/>
        <end position="423"/>
    </location>
</feature>
<dbReference type="PANTHER" id="PTHR13962">
    <property type="entry name" value="FORKHEAD BOX PROTEIN N3-LIKE PROTEIN-RELATED"/>
    <property type="match status" value="1"/>
</dbReference>
<sequence>MGPVIGMTPDKRAETPGAEKIAGLSQIYKMGSLPEAVDAARPKATLVDSESADDELTNLNWLHESTNLLTNFSLGSEGLPIVSPLYDIEGDDVPSFGPACYQNTEKKSATSKPPYSFSLLIYMAIEHSPNKCLPVKEIYSWILDHFPYFATAPTGWKNSVRHNLSLNKCFQKVERSHGKVNGKGSLWCVDPEYKPNLIQALKKQPFSSASSQNGSLSPHYLSSVLKQNQMRTLRESDIDAAAAMMLLNTSIEQGILECEKPLPLKTALQKKRSYGSAFHHPSAVRLQESDSLATSIDPKEDHNYSASSMAAQRCASRSSVSSLSSVDEVYEFIPKNSHVGSDGSEGFHSEEDTDVDYEDDPLGDSGYASQPCAKISEKGQSGKKMRKQTCQEIDEELKEAAGSDLQLRETLPLSSSPLSPVSSEGLAHGAGRWPGAQQALSAWPEGTGGPGVCRRMGAGACRAPGSLEQSCHLRGPPCHRGF</sequence>
<feature type="region of interest" description="Disordered" evidence="7">
    <location>
        <begin position="413"/>
        <end position="433"/>
    </location>
</feature>
<evidence type="ECO:0000256" key="5">
    <source>
        <dbReference type="ARBA" id="ARBA00023242"/>
    </source>
</evidence>
<dbReference type="PROSITE" id="PS00657">
    <property type="entry name" value="FORK_HEAD_1"/>
    <property type="match status" value="1"/>
</dbReference>
<protein>
    <submittedName>
        <fullName evidence="9">Forkhead box N2</fullName>
    </submittedName>
</protein>
<dbReference type="InterPro" id="IPR047119">
    <property type="entry name" value="FOXN2/3-like"/>
</dbReference>
<dbReference type="InterPro" id="IPR030456">
    <property type="entry name" value="TF_fork_head_CS_2"/>
</dbReference>
<evidence type="ECO:0000256" key="2">
    <source>
        <dbReference type="ARBA" id="ARBA00023015"/>
    </source>
</evidence>
<dbReference type="Proteomes" id="UP000233100">
    <property type="component" value="Chromosome 13"/>
</dbReference>
<dbReference type="AlphaFoldDB" id="A0A7N9CZC0"/>
<dbReference type="FunFam" id="1.10.10.10:FF:000341">
    <property type="entry name" value="Forkhead box protein N2"/>
    <property type="match status" value="1"/>
</dbReference>
<organism evidence="9 10">
    <name type="scientific">Macaca fascicularis</name>
    <name type="common">Crab-eating macaque</name>
    <name type="synonym">Cynomolgus monkey</name>
    <dbReference type="NCBI Taxonomy" id="9541"/>
    <lineage>
        <taxon>Eukaryota</taxon>
        <taxon>Metazoa</taxon>
        <taxon>Chordata</taxon>
        <taxon>Craniata</taxon>
        <taxon>Vertebrata</taxon>
        <taxon>Euteleostomi</taxon>
        <taxon>Mammalia</taxon>
        <taxon>Eutheria</taxon>
        <taxon>Euarchontoglires</taxon>
        <taxon>Primates</taxon>
        <taxon>Haplorrhini</taxon>
        <taxon>Catarrhini</taxon>
        <taxon>Cercopithecidae</taxon>
        <taxon>Cercopithecinae</taxon>
        <taxon>Macaca</taxon>
    </lineage>
</organism>
<evidence type="ECO:0000313" key="9">
    <source>
        <dbReference type="Ensembl" id="ENSMFAP00000059059.1"/>
    </source>
</evidence>
<proteinExistence type="predicted"/>
<dbReference type="Bgee" id="ENSMFAG00000041347">
    <property type="expression patterns" value="Expressed in bone marrow and 13 other cell types or tissues"/>
</dbReference>
<evidence type="ECO:0000256" key="7">
    <source>
        <dbReference type="SAM" id="MobiDB-lite"/>
    </source>
</evidence>
<dbReference type="GO" id="GO:0005654">
    <property type="term" value="C:nucleoplasm"/>
    <property type="evidence" value="ECO:0007669"/>
    <property type="project" value="Ensembl"/>
</dbReference>
<keyword evidence="4" id="KW-0804">Transcription</keyword>
<dbReference type="SMART" id="SM00339">
    <property type="entry name" value="FH"/>
    <property type="match status" value="1"/>
</dbReference>
<dbReference type="Ensembl" id="ENSMFAT00000088180.1">
    <property type="protein sequence ID" value="ENSMFAP00000059059.1"/>
    <property type="gene ID" value="ENSMFAG00000041347.2"/>
</dbReference>
<feature type="domain" description="Fork-head" evidence="8">
    <location>
        <begin position="112"/>
        <end position="199"/>
    </location>
</feature>
<dbReference type="SUPFAM" id="SSF46785">
    <property type="entry name" value="Winged helix' DNA-binding domain"/>
    <property type="match status" value="1"/>
</dbReference>
<comment type="subcellular location">
    <subcellularLocation>
        <location evidence="1 6">Nucleus</location>
    </subcellularLocation>
</comment>
<dbReference type="CDD" id="cd20058">
    <property type="entry name" value="FH_FOXN2"/>
    <property type="match status" value="1"/>
</dbReference>
<dbReference type="InterPro" id="IPR018122">
    <property type="entry name" value="TF_fork_head_CS_1"/>
</dbReference>
<name>A0A7N9CZC0_MACFA</name>
<dbReference type="GO" id="GO:0035914">
    <property type="term" value="P:skeletal muscle cell differentiation"/>
    <property type="evidence" value="ECO:0007669"/>
    <property type="project" value="Ensembl"/>
</dbReference>
<dbReference type="GeneTree" id="ENSGT00940000159118"/>
<accession>A0A7N9CZC0</accession>
<keyword evidence="5 6" id="KW-0539">Nucleus</keyword>
<evidence type="ECO:0000256" key="6">
    <source>
        <dbReference type="PROSITE-ProRule" id="PRU00089"/>
    </source>
</evidence>
<dbReference type="InterPro" id="IPR047403">
    <property type="entry name" value="FH_FOXN2"/>
</dbReference>
<evidence type="ECO:0000259" key="8">
    <source>
        <dbReference type="PROSITE" id="PS50039"/>
    </source>
</evidence>
<reference evidence="9" key="2">
    <citation type="submission" date="2025-08" db="UniProtKB">
        <authorList>
            <consortium name="Ensembl"/>
        </authorList>
    </citation>
    <scope>IDENTIFICATION</scope>
</reference>
<dbReference type="Gene3D" id="1.10.10.10">
    <property type="entry name" value="Winged helix-like DNA-binding domain superfamily/Winged helix DNA-binding domain"/>
    <property type="match status" value="1"/>
</dbReference>
<dbReference type="InterPro" id="IPR001766">
    <property type="entry name" value="Fork_head_dom"/>
</dbReference>
<dbReference type="GO" id="GO:0000987">
    <property type="term" value="F:cis-regulatory region sequence-specific DNA binding"/>
    <property type="evidence" value="ECO:0007669"/>
    <property type="project" value="TreeGrafter"/>
</dbReference>
<dbReference type="PROSITE" id="PS00658">
    <property type="entry name" value="FORK_HEAD_2"/>
    <property type="match status" value="1"/>
</dbReference>
<dbReference type="PROSITE" id="PS50039">
    <property type="entry name" value="FORK_HEAD_3"/>
    <property type="match status" value="1"/>
</dbReference>
<reference evidence="9 10" key="1">
    <citation type="submission" date="2013-03" db="EMBL/GenBank/DDBJ databases">
        <authorList>
            <person name="Warren W."/>
            <person name="Wilson R.K."/>
        </authorList>
    </citation>
    <scope>NUCLEOTIDE SEQUENCE</scope>
</reference>
<keyword evidence="10" id="KW-1185">Reference proteome</keyword>
<dbReference type="InterPro" id="IPR036388">
    <property type="entry name" value="WH-like_DNA-bd_sf"/>
</dbReference>
<dbReference type="PRINTS" id="PR00053">
    <property type="entry name" value="FORKHEAD"/>
</dbReference>
<keyword evidence="3 6" id="KW-0238">DNA-binding</keyword>
<dbReference type="InterPro" id="IPR036390">
    <property type="entry name" value="WH_DNA-bd_sf"/>
</dbReference>
<feature type="region of interest" description="Disordered" evidence="7">
    <location>
        <begin position="364"/>
        <end position="390"/>
    </location>
</feature>
<dbReference type="GO" id="GO:0003700">
    <property type="term" value="F:DNA-binding transcription factor activity"/>
    <property type="evidence" value="ECO:0007669"/>
    <property type="project" value="InterPro"/>
</dbReference>
<feature type="DNA-binding region" description="Fork-head" evidence="6">
    <location>
        <begin position="112"/>
        <end position="199"/>
    </location>
</feature>
<evidence type="ECO:0000256" key="4">
    <source>
        <dbReference type="ARBA" id="ARBA00023163"/>
    </source>
</evidence>
<evidence type="ECO:0000256" key="1">
    <source>
        <dbReference type="ARBA" id="ARBA00004123"/>
    </source>
</evidence>
<evidence type="ECO:0000256" key="3">
    <source>
        <dbReference type="ARBA" id="ARBA00023125"/>
    </source>
</evidence>
<evidence type="ECO:0000313" key="10">
    <source>
        <dbReference type="Proteomes" id="UP000233100"/>
    </source>
</evidence>
<reference evidence="9" key="3">
    <citation type="submission" date="2025-09" db="UniProtKB">
        <authorList>
            <consortium name="Ensembl"/>
        </authorList>
    </citation>
    <scope>IDENTIFICATION</scope>
</reference>
<gene>
    <name evidence="9" type="primary">FOXN2</name>
</gene>
<keyword evidence="2" id="KW-0805">Transcription regulation</keyword>
<dbReference type="Pfam" id="PF00250">
    <property type="entry name" value="Forkhead"/>
    <property type="match status" value="1"/>
</dbReference>